<dbReference type="PaxDb" id="8022-A0A060Z278"/>
<sequence length="238" mass="26131">DGEDNGMRPGPFKRDDCCDGGQWDGQADGPAVTQTQPEQTQTQESGKQAQAEGASGEVRAGCSTKDSASASCSAGASAGVPTNSQQGAGLQQQQPCETEEEEEKGECPPQTNERQAKRKGYQARRRKLLFSIHAVNSNGTTERGMGEDGSAFSFSSQPYVAIDWDPDMKKKCYNENEAEKYVKHQSMEVPHQQTTVQLQECIELFTTVEILEEENPWYCCPTPGISFYVSNKNYAEYS</sequence>
<gene>
    <name evidence="2" type="ORF">GSONMT00046862001</name>
</gene>
<organism evidence="2 3">
    <name type="scientific">Oncorhynchus mykiss</name>
    <name type="common">Rainbow trout</name>
    <name type="synonym">Salmo gairdneri</name>
    <dbReference type="NCBI Taxonomy" id="8022"/>
    <lineage>
        <taxon>Eukaryota</taxon>
        <taxon>Metazoa</taxon>
        <taxon>Chordata</taxon>
        <taxon>Craniata</taxon>
        <taxon>Vertebrata</taxon>
        <taxon>Euteleostomi</taxon>
        <taxon>Actinopterygii</taxon>
        <taxon>Neopterygii</taxon>
        <taxon>Teleostei</taxon>
        <taxon>Protacanthopterygii</taxon>
        <taxon>Salmoniformes</taxon>
        <taxon>Salmonidae</taxon>
        <taxon>Salmoninae</taxon>
        <taxon>Oncorhynchus</taxon>
    </lineage>
</organism>
<feature type="compositionally biased region" description="Low complexity" evidence="1">
    <location>
        <begin position="67"/>
        <end position="96"/>
    </location>
</feature>
<dbReference type="Proteomes" id="UP000193380">
    <property type="component" value="Unassembled WGS sequence"/>
</dbReference>
<feature type="region of interest" description="Disordered" evidence="1">
    <location>
        <begin position="1"/>
        <end position="120"/>
    </location>
</feature>
<proteinExistence type="predicted"/>
<dbReference type="EMBL" id="FR934116">
    <property type="protein sequence ID" value="CDQ97972.1"/>
    <property type="molecule type" value="Genomic_DNA"/>
</dbReference>
<feature type="compositionally biased region" description="Low complexity" evidence="1">
    <location>
        <begin position="19"/>
        <end position="44"/>
    </location>
</feature>
<dbReference type="STRING" id="8022.A0A060Z278"/>
<protein>
    <submittedName>
        <fullName evidence="2">Uncharacterized protein</fullName>
    </submittedName>
</protein>
<accession>A0A060Z278</accession>
<evidence type="ECO:0000256" key="1">
    <source>
        <dbReference type="SAM" id="MobiDB-lite"/>
    </source>
</evidence>
<evidence type="ECO:0000313" key="2">
    <source>
        <dbReference type="EMBL" id="CDQ97972.1"/>
    </source>
</evidence>
<feature type="non-terminal residue" evidence="2">
    <location>
        <position position="1"/>
    </location>
</feature>
<evidence type="ECO:0000313" key="3">
    <source>
        <dbReference type="Proteomes" id="UP000193380"/>
    </source>
</evidence>
<dbReference type="AlphaFoldDB" id="A0A060Z278"/>
<reference evidence="2" key="2">
    <citation type="submission" date="2014-03" db="EMBL/GenBank/DDBJ databases">
        <authorList>
            <person name="Genoscope - CEA"/>
        </authorList>
    </citation>
    <scope>NUCLEOTIDE SEQUENCE</scope>
</reference>
<reference evidence="2" key="1">
    <citation type="journal article" date="2014" name="Nat. Commun.">
        <title>The rainbow trout genome provides novel insights into evolution after whole-genome duplication in vertebrates.</title>
        <authorList>
            <person name="Berthelot C."/>
            <person name="Brunet F."/>
            <person name="Chalopin D."/>
            <person name="Juanchich A."/>
            <person name="Bernard M."/>
            <person name="Noel B."/>
            <person name="Bento P."/>
            <person name="Da Silva C."/>
            <person name="Labadie K."/>
            <person name="Alberti A."/>
            <person name="Aury J.M."/>
            <person name="Louis A."/>
            <person name="Dehais P."/>
            <person name="Bardou P."/>
            <person name="Montfort J."/>
            <person name="Klopp C."/>
            <person name="Cabau C."/>
            <person name="Gaspin C."/>
            <person name="Thorgaard G.H."/>
            <person name="Boussaha M."/>
            <person name="Quillet E."/>
            <person name="Guyomard R."/>
            <person name="Galiana D."/>
            <person name="Bobe J."/>
            <person name="Volff J.N."/>
            <person name="Genet C."/>
            <person name="Wincker P."/>
            <person name="Jaillon O."/>
            <person name="Roest Crollius H."/>
            <person name="Guiguen Y."/>
        </authorList>
    </citation>
    <scope>NUCLEOTIDE SEQUENCE [LARGE SCALE GENOMIC DNA]</scope>
</reference>
<name>A0A060Z278_ONCMY</name>